<sequence length="358" mass="42272">MWVFRRTNNVFQRNKGKLLAFVRRLVAYSSEEGGWGFDLVQTSGEKIYQCNGYRILVLATIIFTMLSNVRKKRKISSPPVKPLPLYYLNDNNAPPPPRLKVIREPDEESQPSAEDLAKTVHARQLEATRARVHVVEKRRREIEEEREHLNATKRARLFQKEEGTLRQEEDALRRLEQRSQAETFGVSNNIQEKRRRQDAAHFMSVHRQHVMDLEREDAATKKRNRDAAVLPKRDHQMMEAKIQVERAEEESRHMAELEYWEIREQTEAIRRREAERFQRAEITKALLVQRYCEAMRLKLVDKLQRANVQLEPLCGCHDDPLLHNVSYCAPNCMFYNNPHYFNKILIEQLSVYGIHLFG</sequence>
<evidence type="ECO:0000313" key="2">
    <source>
        <dbReference type="EMBL" id="PRP81944.1"/>
    </source>
</evidence>
<keyword evidence="1" id="KW-0175">Coiled coil</keyword>
<accession>A0A2P6NDB0</accession>
<evidence type="ECO:0000256" key="1">
    <source>
        <dbReference type="SAM" id="Coils"/>
    </source>
</evidence>
<dbReference type="OrthoDB" id="10007210at2759"/>
<comment type="caution">
    <text evidence="2">The sequence shown here is derived from an EMBL/GenBank/DDBJ whole genome shotgun (WGS) entry which is preliminary data.</text>
</comment>
<name>A0A2P6NDB0_9EUKA</name>
<feature type="coiled-coil region" evidence="1">
    <location>
        <begin position="125"/>
        <end position="178"/>
    </location>
</feature>
<keyword evidence="3" id="KW-1185">Reference proteome</keyword>
<evidence type="ECO:0000313" key="3">
    <source>
        <dbReference type="Proteomes" id="UP000241769"/>
    </source>
</evidence>
<dbReference type="PANTHER" id="PTHR14817">
    <property type="entry name" value="COILED-COIL DOMAIN-CONTAINING PROTEIN 15"/>
    <property type="match status" value="1"/>
</dbReference>
<organism evidence="2 3">
    <name type="scientific">Planoprotostelium fungivorum</name>
    <dbReference type="NCBI Taxonomy" id="1890364"/>
    <lineage>
        <taxon>Eukaryota</taxon>
        <taxon>Amoebozoa</taxon>
        <taxon>Evosea</taxon>
        <taxon>Variosea</taxon>
        <taxon>Cavosteliida</taxon>
        <taxon>Cavosteliaceae</taxon>
        <taxon>Planoprotostelium</taxon>
    </lineage>
</organism>
<dbReference type="AlphaFoldDB" id="A0A2P6NDB0"/>
<dbReference type="InterPro" id="IPR037693">
    <property type="entry name" value="CCDC15"/>
</dbReference>
<dbReference type="Proteomes" id="UP000241769">
    <property type="component" value="Unassembled WGS sequence"/>
</dbReference>
<dbReference type="GO" id="GO:0005813">
    <property type="term" value="C:centrosome"/>
    <property type="evidence" value="ECO:0007669"/>
    <property type="project" value="TreeGrafter"/>
</dbReference>
<dbReference type="PANTHER" id="PTHR14817:SF2">
    <property type="entry name" value="COILED-COIL DOMAIN-CONTAINING PROTEIN 15"/>
    <property type="match status" value="1"/>
</dbReference>
<dbReference type="EMBL" id="MDYQ01000113">
    <property type="protein sequence ID" value="PRP81944.1"/>
    <property type="molecule type" value="Genomic_DNA"/>
</dbReference>
<dbReference type="InParanoid" id="A0A2P6NDB0"/>
<gene>
    <name evidence="2" type="ORF">PROFUN_10516</name>
</gene>
<reference evidence="2 3" key="1">
    <citation type="journal article" date="2018" name="Genome Biol. Evol.">
        <title>Multiple Roots of Fruiting Body Formation in Amoebozoa.</title>
        <authorList>
            <person name="Hillmann F."/>
            <person name="Forbes G."/>
            <person name="Novohradska S."/>
            <person name="Ferling I."/>
            <person name="Riege K."/>
            <person name="Groth M."/>
            <person name="Westermann M."/>
            <person name="Marz M."/>
            <person name="Spaller T."/>
            <person name="Winckler T."/>
            <person name="Schaap P."/>
            <person name="Glockner G."/>
        </authorList>
    </citation>
    <scope>NUCLEOTIDE SEQUENCE [LARGE SCALE GENOMIC DNA]</scope>
    <source>
        <strain evidence="2 3">Jena</strain>
    </source>
</reference>
<protein>
    <submittedName>
        <fullName evidence="2">Coiled-coil domain-containing protein</fullName>
    </submittedName>
</protein>
<proteinExistence type="predicted"/>